<proteinExistence type="predicted"/>
<sequence length="591" mass="64681">MPVVDVDIATIPDMIEAQLTLSYSRLAHLVRLIVDQGNGHDVDIGKMSSRIDALTRENAELRALVEPLVEKSHENWVRKELEKLRSEVTHVSNACADSSKKLASVTEEFQWCFDEMDKRLKMEAATRTSDVDQIHLSINEVRDIVRDVGETLKQLQNFVDVWEGKLETTESLTTRDAAGAFQHPTAERVGYLRSLPVFANVFDEMDVLRQMLRQQAADSLSAKNVAGAIRRLSAAEIAATGGSDANKVDRDTINGLQESLGSVLQRLKKLESRPPPAFGQAQQQQQQPPATASAELEDIIKFEKRLQHVENGLRSLSFQASNKGGLEKAHLTGFDGRLRSPESARETLSLQELPRREGEIPMPDTSGQQFFRPRSQSQSQRPASASLGRRAPAPGGREETPDLAGDGLALPYLPTLPPNGKSEPSYLQAPQRARAGAPNSGEFTVQPSELAAGDTPAVTSFQASPQAQAMDQDDEIQCRIARLEEGSTALERKKADRQELAQLGDVLQQLLQNPGLLQVYPNLQALMPRRPMSQQDSRGIRVMESAYYANAAAVPGSATPGRPVFIGGKAHTLRDNTGTVTSATLSTTHLV</sequence>
<organism evidence="2 3">
    <name type="scientific">Trypanosoma rangeli SC58</name>
    <dbReference type="NCBI Taxonomy" id="429131"/>
    <lineage>
        <taxon>Eukaryota</taxon>
        <taxon>Discoba</taxon>
        <taxon>Euglenozoa</taxon>
        <taxon>Kinetoplastea</taxon>
        <taxon>Metakinetoplastina</taxon>
        <taxon>Trypanosomatida</taxon>
        <taxon>Trypanosomatidae</taxon>
        <taxon>Trypanosoma</taxon>
        <taxon>Herpetosoma</taxon>
    </lineage>
</organism>
<keyword evidence="3" id="KW-1185">Reference proteome</keyword>
<feature type="region of interest" description="Disordered" evidence="1">
    <location>
        <begin position="273"/>
        <end position="293"/>
    </location>
</feature>
<protein>
    <submittedName>
        <fullName evidence="2">Uncharacterized protein</fullName>
    </submittedName>
</protein>
<comment type="caution">
    <text evidence="2">The sequence shown here is derived from an EMBL/GenBank/DDBJ whole genome shotgun (WGS) entry which is preliminary data.</text>
</comment>
<feature type="compositionally biased region" description="Low complexity" evidence="1">
    <location>
        <begin position="368"/>
        <end position="386"/>
    </location>
</feature>
<reference evidence="2 3" key="1">
    <citation type="submission" date="2013-07" db="EMBL/GenBank/DDBJ databases">
        <authorList>
            <person name="Stoco P.H."/>
            <person name="Wagner G."/>
            <person name="Gerber A."/>
            <person name="Zaha A."/>
            <person name="Thompson C."/>
            <person name="Bartholomeu D.C."/>
            <person name="Luckemeyer D.D."/>
            <person name="Bahia D."/>
            <person name="Loreto E."/>
            <person name="Prestes E.B."/>
            <person name="Lima F.M."/>
            <person name="Rodrigues-Luiz G."/>
            <person name="Vallejo G.A."/>
            <person name="Filho J.F."/>
            <person name="Monteiro K.M."/>
            <person name="Tyler K.M."/>
            <person name="de Almeida L.G."/>
            <person name="Ortiz M.F."/>
            <person name="Siervo M.A."/>
            <person name="de Moraes M.H."/>
            <person name="Cunha O.L."/>
            <person name="Mendonca-Neto R."/>
            <person name="Silva R."/>
            <person name="Teixeira S.M."/>
            <person name="Murta S.M."/>
            <person name="Sincero T.C."/>
            <person name="Mendes T.A."/>
            <person name="Urmenyi T.P."/>
            <person name="Silva V.G."/>
            <person name="da Rocha W.D."/>
            <person name="Andersson B."/>
            <person name="Romanha A.J."/>
            <person name="Steindel M."/>
            <person name="de Vasconcelos A.T."/>
            <person name="Grisard E.C."/>
        </authorList>
    </citation>
    <scope>NUCLEOTIDE SEQUENCE [LARGE SCALE GENOMIC DNA]</scope>
    <source>
        <strain evidence="2 3">SC58</strain>
    </source>
</reference>
<dbReference type="OrthoDB" id="273035at2759"/>
<feature type="compositionally biased region" description="Basic and acidic residues" evidence="1">
    <location>
        <begin position="333"/>
        <end position="345"/>
    </location>
</feature>
<feature type="region of interest" description="Disordered" evidence="1">
    <location>
        <begin position="333"/>
        <end position="446"/>
    </location>
</feature>
<evidence type="ECO:0000313" key="3">
    <source>
        <dbReference type="Proteomes" id="UP000031737"/>
    </source>
</evidence>
<evidence type="ECO:0000313" key="2">
    <source>
        <dbReference type="EMBL" id="ESL09850.1"/>
    </source>
</evidence>
<gene>
    <name evidence="2" type="ORF">TRSC58_02425</name>
</gene>
<dbReference type="VEuPathDB" id="TriTrypDB:TRSC58_02425"/>
<feature type="compositionally biased region" description="Low complexity" evidence="1">
    <location>
        <begin position="278"/>
        <end position="293"/>
    </location>
</feature>
<dbReference type="Proteomes" id="UP000031737">
    <property type="component" value="Unassembled WGS sequence"/>
</dbReference>
<evidence type="ECO:0000256" key="1">
    <source>
        <dbReference type="SAM" id="MobiDB-lite"/>
    </source>
</evidence>
<name>A0A061J682_TRYRA</name>
<dbReference type="AlphaFoldDB" id="A0A061J682"/>
<dbReference type="EMBL" id="AUPL01002425">
    <property type="protein sequence ID" value="ESL09850.1"/>
    <property type="molecule type" value="Genomic_DNA"/>
</dbReference>
<accession>A0A061J682</accession>